<gene>
    <name evidence="6" type="ORF">H696_04006</name>
</gene>
<dbReference type="InterPro" id="IPR051183">
    <property type="entry name" value="U1_U11-U12_snRNP_70-35kDa"/>
</dbReference>
<keyword evidence="2" id="KW-0539">Nucleus</keyword>
<dbReference type="OrthoDB" id="6159137at2759"/>
<feature type="domain" description="RRM" evidence="5">
    <location>
        <begin position="128"/>
        <end position="212"/>
    </location>
</feature>
<dbReference type="InterPro" id="IPR035979">
    <property type="entry name" value="RBD_domain_sf"/>
</dbReference>
<feature type="region of interest" description="Disordered" evidence="4">
    <location>
        <begin position="1"/>
        <end position="20"/>
    </location>
</feature>
<evidence type="ECO:0000256" key="3">
    <source>
        <dbReference type="PROSITE-ProRule" id="PRU00176"/>
    </source>
</evidence>
<evidence type="ECO:0000256" key="4">
    <source>
        <dbReference type="SAM" id="MobiDB-lite"/>
    </source>
</evidence>
<feature type="region of interest" description="Disordered" evidence="4">
    <location>
        <begin position="51"/>
        <end position="70"/>
    </location>
</feature>
<sequence length="285" mass="30736">MDRGRSSSNIRQYDPLLAGAPTGQAVLYHDRGLIRAAQARPMHRKHLRELRFPPAPEQPPGEAPLSRRVAVRSPVTSALTPGDFGLSAEAPAPAPVCAPPPPSPAPPPRRRDPTPDDAANAAHILHTKSLFLGRLVPALDTFDLEGFLTAAAGPVEHLDRVVDQRDGSLRPYAFVTFRYAHHRDRLYHAADAGSGLLPLGNGFSILVDAVRGAGPRMEAPVEGCPGRRRTRLADTLMPGWVPRRLGGGLGGRIQSGQLRFGGRTTPFRSGPVAPRRGPPFRTRPR</sequence>
<dbReference type="GO" id="GO:0071011">
    <property type="term" value="C:precatalytic spliceosome"/>
    <property type="evidence" value="ECO:0007669"/>
    <property type="project" value="TreeGrafter"/>
</dbReference>
<accession>A0A058Z5N1</accession>
<organism evidence="6">
    <name type="scientific">Fonticula alba</name>
    <name type="common">Slime mold</name>
    <dbReference type="NCBI Taxonomy" id="691883"/>
    <lineage>
        <taxon>Eukaryota</taxon>
        <taxon>Rotosphaerida</taxon>
        <taxon>Fonticulaceae</taxon>
        <taxon>Fonticula</taxon>
    </lineage>
</organism>
<dbReference type="EMBL" id="KB932206">
    <property type="protein sequence ID" value="KCV69584.1"/>
    <property type="molecule type" value="Genomic_DNA"/>
</dbReference>
<comment type="subcellular location">
    <subcellularLocation>
        <location evidence="1">Nucleus</location>
    </subcellularLocation>
</comment>
<dbReference type="STRING" id="691883.A0A058Z5N1"/>
<dbReference type="InterPro" id="IPR012677">
    <property type="entry name" value="Nucleotide-bd_a/b_plait_sf"/>
</dbReference>
<name>A0A058Z5N1_FONAL</name>
<dbReference type="GO" id="GO:0003729">
    <property type="term" value="F:mRNA binding"/>
    <property type="evidence" value="ECO:0007669"/>
    <property type="project" value="TreeGrafter"/>
</dbReference>
<dbReference type="InterPro" id="IPR000504">
    <property type="entry name" value="RRM_dom"/>
</dbReference>
<proteinExistence type="predicted"/>
<dbReference type="AlphaFoldDB" id="A0A058Z5N1"/>
<dbReference type="RefSeq" id="XP_009496149.1">
    <property type="nucleotide sequence ID" value="XM_009497874.1"/>
</dbReference>
<feature type="compositionally biased region" description="Pro residues" evidence="4">
    <location>
        <begin position="53"/>
        <end position="62"/>
    </location>
</feature>
<dbReference type="GeneID" id="20528731"/>
<dbReference type="PANTHER" id="PTHR13952:SF6">
    <property type="entry name" value="U11_U12 SMALL NUCLEAR RIBONUCLEOPROTEIN 35 KDA PROTEIN"/>
    <property type="match status" value="1"/>
</dbReference>
<feature type="region of interest" description="Disordered" evidence="4">
    <location>
        <begin position="80"/>
        <end position="117"/>
    </location>
</feature>
<dbReference type="Gene3D" id="3.30.70.330">
    <property type="match status" value="1"/>
</dbReference>
<keyword evidence="7" id="KW-1185">Reference proteome</keyword>
<protein>
    <recommendedName>
        <fullName evidence="5">RRM domain-containing protein</fullName>
    </recommendedName>
</protein>
<dbReference type="GO" id="GO:0017069">
    <property type="term" value="F:snRNA binding"/>
    <property type="evidence" value="ECO:0007669"/>
    <property type="project" value="TreeGrafter"/>
</dbReference>
<feature type="region of interest" description="Disordered" evidence="4">
    <location>
        <begin position="256"/>
        <end position="285"/>
    </location>
</feature>
<evidence type="ECO:0000256" key="2">
    <source>
        <dbReference type="ARBA" id="ARBA00023242"/>
    </source>
</evidence>
<dbReference type="SUPFAM" id="SSF54928">
    <property type="entry name" value="RNA-binding domain, RBD"/>
    <property type="match status" value="1"/>
</dbReference>
<dbReference type="GO" id="GO:0000398">
    <property type="term" value="P:mRNA splicing, via spliceosome"/>
    <property type="evidence" value="ECO:0007669"/>
    <property type="project" value="TreeGrafter"/>
</dbReference>
<evidence type="ECO:0000313" key="7">
    <source>
        <dbReference type="Proteomes" id="UP000030693"/>
    </source>
</evidence>
<evidence type="ECO:0000256" key="1">
    <source>
        <dbReference type="ARBA" id="ARBA00004123"/>
    </source>
</evidence>
<evidence type="ECO:0000259" key="5">
    <source>
        <dbReference type="PROSITE" id="PS50102"/>
    </source>
</evidence>
<keyword evidence="3" id="KW-0694">RNA-binding</keyword>
<feature type="compositionally biased region" description="Polar residues" evidence="4">
    <location>
        <begin position="1"/>
        <end position="11"/>
    </location>
</feature>
<dbReference type="Proteomes" id="UP000030693">
    <property type="component" value="Unassembled WGS sequence"/>
</dbReference>
<evidence type="ECO:0000313" key="6">
    <source>
        <dbReference type="EMBL" id="KCV69584.1"/>
    </source>
</evidence>
<reference evidence="6" key="1">
    <citation type="submission" date="2013-04" db="EMBL/GenBank/DDBJ databases">
        <title>The Genome Sequence of Fonticula alba ATCC 38817.</title>
        <authorList>
            <consortium name="The Broad Institute Genomics Platform"/>
            <person name="Russ C."/>
            <person name="Cuomo C."/>
            <person name="Burger G."/>
            <person name="Gray M.W."/>
            <person name="Holland P.W.H."/>
            <person name="King N."/>
            <person name="Lang F.B.F."/>
            <person name="Roger A.J."/>
            <person name="Ruiz-Trillo I."/>
            <person name="Brown M."/>
            <person name="Walker B."/>
            <person name="Young S."/>
            <person name="Zeng Q."/>
            <person name="Gargeya S."/>
            <person name="Fitzgerald M."/>
            <person name="Haas B."/>
            <person name="Abouelleil A."/>
            <person name="Allen A.W."/>
            <person name="Alvarado L."/>
            <person name="Arachchi H.M."/>
            <person name="Berlin A.M."/>
            <person name="Chapman S.B."/>
            <person name="Gainer-Dewar J."/>
            <person name="Goldberg J."/>
            <person name="Griggs A."/>
            <person name="Gujja S."/>
            <person name="Hansen M."/>
            <person name="Howarth C."/>
            <person name="Imamovic A."/>
            <person name="Ireland A."/>
            <person name="Larimer J."/>
            <person name="McCowan C."/>
            <person name="Murphy C."/>
            <person name="Pearson M."/>
            <person name="Poon T.W."/>
            <person name="Priest M."/>
            <person name="Roberts A."/>
            <person name="Saif S."/>
            <person name="Shea T."/>
            <person name="Sisk P."/>
            <person name="Sykes S."/>
            <person name="Wortman J."/>
            <person name="Nusbaum C."/>
            <person name="Birren B."/>
        </authorList>
    </citation>
    <scope>NUCLEOTIDE SEQUENCE [LARGE SCALE GENOMIC DNA]</scope>
    <source>
        <strain evidence="6">ATCC 38817</strain>
    </source>
</reference>
<dbReference type="PROSITE" id="PS50102">
    <property type="entry name" value="RRM"/>
    <property type="match status" value="1"/>
</dbReference>
<feature type="compositionally biased region" description="Pro residues" evidence="4">
    <location>
        <begin position="92"/>
        <end position="107"/>
    </location>
</feature>
<dbReference type="PANTHER" id="PTHR13952">
    <property type="entry name" value="U1 SMALL NUCLEAR RIBONUCLEOPROTEIN 70 KD"/>
    <property type="match status" value="1"/>
</dbReference>